<evidence type="ECO:0000313" key="2">
    <source>
        <dbReference type="EMBL" id="KAJ5173400.1"/>
    </source>
</evidence>
<dbReference type="AlphaFoldDB" id="A0A9W9IAN3"/>
<proteinExistence type="predicted"/>
<gene>
    <name evidence="2" type="ORF">N7492_005993</name>
</gene>
<dbReference type="OrthoDB" id="103819at2759"/>
<feature type="region of interest" description="Disordered" evidence="1">
    <location>
        <begin position="47"/>
        <end position="72"/>
    </location>
</feature>
<dbReference type="EMBL" id="JAPQKO010000003">
    <property type="protein sequence ID" value="KAJ5173400.1"/>
    <property type="molecule type" value="Genomic_DNA"/>
</dbReference>
<keyword evidence="3" id="KW-1185">Reference proteome</keyword>
<name>A0A9W9IAN3_9EURO</name>
<accession>A0A9W9IAN3</accession>
<organism evidence="2 3">
    <name type="scientific">Penicillium capsulatum</name>
    <dbReference type="NCBI Taxonomy" id="69766"/>
    <lineage>
        <taxon>Eukaryota</taxon>
        <taxon>Fungi</taxon>
        <taxon>Dikarya</taxon>
        <taxon>Ascomycota</taxon>
        <taxon>Pezizomycotina</taxon>
        <taxon>Eurotiomycetes</taxon>
        <taxon>Eurotiomycetidae</taxon>
        <taxon>Eurotiales</taxon>
        <taxon>Aspergillaceae</taxon>
        <taxon>Penicillium</taxon>
    </lineage>
</organism>
<reference evidence="2" key="2">
    <citation type="journal article" date="2023" name="IMA Fungus">
        <title>Comparative genomic study of the Penicillium genus elucidates a diverse pangenome and 15 lateral gene transfer events.</title>
        <authorList>
            <person name="Petersen C."/>
            <person name="Sorensen T."/>
            <person name="Nielsen M.R."/>
            <person name="Sondergaard T.E."/>
            <person name="Sorensen J.L."/>
            <person name="Fitzpatrick D.A."/>
            <person name="Frisvad J.C."/>
            <person name="Nielsen K.L."/>
        </authorList>
    </citation>
    <scope>NUCLEOTIDE SEQUENCE</scope>
    <source>
        <strain evidence="2">IBT 21917</strain>
    </source>
</reference>
<comment type="caution">
    <text evidence="2">The sequence shown here is derived from an EMBL/GenBank/DDBJ whole genome shotgun (WGS) entry which is preliminary data.</text>
</comment>
<protein>
    <submittedName>
        <fullName evidence="2">Transcriptional regulator family: Fungal Specific TF</fullName>
    </submittedName>
</protein>
<dbReference type="Proteomes" id="UP001146351">
    <property type="component" value="Unassembled WGS sequence"/>
</dbReference>
<evidence type="ECO:0000313" key="3">
    <source>
        <dbReference type="Proteomes" id="UP001146351"/>
    </source>
</evidence>
<sequence length="134" mass="14804">MDDYRLLQSIVQNLSQFDSSPYIAKLLKLLGSLQNFCTPLIQARMRSGSPKKTTTEVPTLMGGLPDYSASDEQSSLNSVSYVDAVFDSNPSIQSSNDTSPASAENMMWQLFNTQVSMEWFDSDLIAMNQGVGYP</sequence>
<evidence type="ECO:0000256" key="1">
    <source>
        <dbReference type="SAM" id="MobiDB-lite"/>
    </source>
</evidence>
<reference evidence="2" key="1">
    <citation type="submission" date="2022-11" db="EMBL/GenBank/DDBJ databases">
        <authorList>
            <person name="Petersen C."/>
        </authorList>
    </citation>
    <scope>NUCLEOTIDE SEQUENCE</scope>
    <source>
        <strain evidence="2">IBT 21917</strain>
    </source>
</reference>